<protein>
    <submittedName>
        <fullName evidence="6">Zinc transport system substrate-binding protein</fullName>
    </submittedName>
</protein>
<dbReference type="Gene3D" id="3.40.50.1980">
    <property type="entry name" value="Nitrogenase molybdenum iron protein domain"/>
    <property type="match status" value="2"/>
</dbReference>
<dbReference type="EMBL" id="FRDH01000010">
    <property type="protein sequence ID" value="SHN61757.1"/>
    <property type="molecule type" value="Genomic_DNA"/>
</dbReference>
<feature type="signal peptide" evidence="5">
    <location>
        <begin position="1"/>
        <end position="20"/>
    </location>
</feature>
<keyword evidence="2" id="KW-0813">Transport</keyword>
<dbReference type="Pfam" id="PF01297">
    <property type="entry name" value="ZnuA"/>
    <property type="match status" value="1"/>
</dbReference>
<dbReference type="PROSITE" id="PS51257">
    <property type="entry name" value="PROKAR_LIPOPROTEIN"/>
    <property type="match status" value="1"/>
</dbReference>
<gene>
    <name evidence="6" type="ORF">SAMN02745247_02385</name>
</gene>
<dbReference type="SUPFAM" id="SSF53807">
    <property type="entry name" value="Helical backbone' metal receptor"/>
    <property type="match status" value="1"/>
</dbReference>
<dbReference type="InterPro" id="IPR050492">
    <property type="entry name" value="Bact_metal-bind_prot9"/>
</dbReference>
<feature type="chain" id="PRO_5038792057" evidence="5">
    <location>
        <begin position="21"/>
        <end position="331"/>
    </location>
</feature>
<dbReference type="AlphaFoldDB" id="A0A1M7ST85"/>
<dbReference type="GO" id="GO:0046872">
    <property type="term" value="F:metal ion binding"/>
    <property type="evidence" value="ECO:0007669"/>
    <property type="project" value="InterPro"/>
</dbReference>
<keyword evidence="3 5" id="KW-0732">Signal</keyword>
<evidence type="ECO:0000313" key="7">
    <source>
        <dbReference type="Proteomes" id="UP000184097"/>
    </source>
</evidence>
<dbReference type="PANTHER" id="PTHR42953:SF3">
    <property type="entry name" value="HIGH-AFFINITY ZINC UPTAKE SYSTEM PROTEIN ZNUA"/>
    <property type="match status" value="1"/>
</dbReference>
<evidence type="ECO:0000256" key="2">
    <source>
        <dbReference type="ARBA" id="ARBA00022448"/>
    </source>
</evidence>
<dbReference type="GO" id="GO:0030001">
    <property type="term" value="P:metal ion transport"/>
    <property type="evidence" value="ECO:0007669"/>
    <property type="project" value="InterPro"/>
</dbReference>
<evidence type="ECO:0000256" key="5">
    <source>
        <dbReference type="SAM" id="SignalP"/>
    </source>
</evidence>
<dbReference type="RefSeq" id="WP_072704426.1">
    <property type="nucleotide sequence ID" value="NZ_FRDH01000010.1"/>
</dbReference>
<dbReference type="InterPro" id="IPR006127">
    <property type="entry name" value="ZnuA-like"/>
</dbReference>
<reference evidence="6 7" key="1">
    <citation type="submission" date="2016-12" db="EMBL/GenBank/DDBJ databases">
        <authorList>
            <person name="Song W.-J."/>
            <person name="Kurnit D.M."/>
        </authorList>
    </citation>
    <scope>NUCLEOTIDE SEQUENCE [LARGE SCALE GENOMIC DNA]</scope>
    <source>
        <strain evidence="6 7">DSM 14810</strain>
    </source>
</reference>
<dbReference type="Proteomes" id="UP000184097">
    <property type="component" value="Unassembled WGS sequence"/>
</dbReference>
<evidence type="ECO:0000256" key="3">
    <source>
        <dbReference type="ARBA" id="ARBA00022729"/>
    </source>
</evidence>
<evidence type="ECO:0000256" key="1">
    <source>
        <dbReference type="ARBA" id="ARBA00011028"/>
    </source>
</evidence>
<evidence type="ECO:0000313" key="6">
    <source>
        <dbReference type="EMBL" id="SHN61757.1"/>
    </source>
</evidence>
<accession>A0A1M7ST85</accession>
<name>A0A1M7ST85_9FIRM</name>
<sequence length="331" mass="36836">MRKYISIFCAAIMMVSLLCACGNTATVNSEAANDKLQIVTTIFPEYDWVMSILGENSDAAEVTMLLDNGVDLHSYQPTAEDIMKISTCDIFIYVGGESDEWVDDALKEATNKDMVVIDLLDVLSDEIKEEEVVEGMEAEDEEGEDGDSEEEEIEYDEHVWLSLSNAEKICNKITEALVSVDPANKDVYDKNFVEYSKKLSDLNEQYKEAVDGASTKTLLFGDRFPFRYMVDDYGLSYYAAFVGCSAETEASFETITFLAGKVDELSLSSIMTIEGKDHKIAETIRDNTKTKDQNILTLDSMQATTSEDVANGTTYLSVMEGNLEVLKEALK</sequence>
<comment type="similarity">
    <text evidence="1">Belongs to the bacterial solute-binding protein 9 family.</text>
</comment>
<evidence type="ECO:0000256" key="4">
    <source>
        <dbReference type="SAM" id="MobiDB-lite"/>
    </source>
</evidence>
<dbReference type="PANTHER" id="PTHR42953">
    <property type="entry name" value="HIGH-AFFINITY ZINC UPTAKE SYSTEM PROTEIN ZNUA-RELATED"/>
    <property type="match status" value="1"/>
</dbReference>
<proteinExistence type="inferred from homology"/>
<feature type="region of interest" description="Disordered" evidence="4">
    <location>
        <begin position="131"/>
        <end position="150"/>
    </location>
</feature>
<organism evidence="6 7">
    <name type="scientific">Butyrivibrio hungatei DSM 14810</name>
    <dbReference type="NCBI Taxonomy" id="1121132"/>
    <lineage>
        <taxon>Bacteria</taxon>
        <taxon>Bacillati</taxon>
        <taxon>Bacillota</taxon>
        <taxon>Clostridia</taxon>
        <taxon>Lachnospirales</taxon>
        <taxon>Lachnospiraceae</taxon>
        <taxon>Butyrivibrio</taxon>
    </lineage>
</organism>